<feature type="compositionally biased region" description="Acidic residues" evidence="1">
    <location>
        <begin position="124"/>
        <end position="138"/>
    </location>
</feature>
<proteinExistence type="predicted"/>
<reference evidence="3" key="1">
    <citation type="journal article" date="2017" name="Nat. Ecol. Evol.">
        <title>Genome expansion and lineage-specific genetic innovations in the forest pathogenic fungi Armillaria.</title>
        <authorList>
            <person name="Sipos G."/>
            <person name="Prasanna A.N."/>
            <person name="Walter M.C."/>
            <person name="O'Connor E."/>
            <person name="Balint B."/>
            <person name="Krizsan K."/>
            <person name="Kiss B."/>
            <person name="Hess J."/>
            <person name="Varga T."/>
            <person name="Slot J."/>
            <person name="Riley R."/>
            <person name="Boka B."/>
            <person name="Rigling D."/>
            <person name="Barry K."/>
            <person name="Lee J."/>
            <person name="Mihaltcheva S."/>
            <person name="LaButti K."/>
            <person name="Lipzen A."/>
            <person name="Waldron R."/>
            <person name="Moloney N.M."/>
            <person name="Sperisen C."/>
            <person name="Kredics L."/>
            <person name="Vagvoelgyi C."/>
            <person name="Patrignani A."/>
            <person name="Fitzpatrick D."/>
            <person name="Nagy I."/>
            <person name="Doyle S."/>
            <person name="Anderson J.B."/>
            <person name="Grigoriev I.V."/>
            <person name="Gueldener U."/>
            <person name="Muensterkoetter M."/>
            <person name="Nagy L.G."/>
        </authorList>
    </citation>
    <scope>NUCLEOTIDE SEQUENCE [LARGE SCALE GENOMIC DNA]</scope>
    <source>
        <strain evidence="3">Ar21-2</strain>
    </source>
</reference>
<sequence>MFDFFSWSRCHNSLAIEHLLQSLHNLSVTKSAALNLHANLEENEEEEGILRGLDEVEVEVYSDDADFTAFADAVDLQVNTQALIAIENVVEVAPVPLATPHVAATTRKGGRKRSNPGKETPDKNDDEASENDDTDDDGNGNGNDQGNSTEGDNNDDEKEEEQEENLKYAH</sequence>
<evidence type="ECO:0000256" key="1">
    <source>
        <dbReference type="SAM" id="MobiDB-lite"/>
    </source>
</evidence>
<feature type="compositionally biased region" description="Low complexity" evidence="1">
    <location>
        <begin position="142"/>
        <end position="151"/>
    </location>
</feature>
<dbReference type="InParanoid" id="A0A2H3DA77"/>
<dbReference type="AlphaFoldDB" id="A0A2H3DA77"/>
<evidence type="ECO:0000313" key="2">
    <source>
        <dbReference type="EMBL" id="PBK87758.1"/>
    </source>
</evidence>
<feature type="compositionally biased region" description="Acidic residues" evidence="1">
    <location>
        <begin position="152"/>
        <end position="163"/>
    </location>
</feature>
<keyword evidence="3" id="KW-1185">Reference proteome</keyword>
<dbReference type="EMBL" id="KZ293677">
    <property type="protein sequence ID" value="PBK87758.1"/>
    <property type="molecule type" value="Genomic_DNA"/>
</dbReference>
<dbReference type="Proteomes" id="UP000217790">
    <property type="component" value="Unassembled WGS sequence"/>
</dbReference>
<name>A0A2H3DA77_ARMGA</name>
<gene>
    <name evidence="2" type="ORF">ARMGADRAFT_1034652</name>
</gene>
<accession>A0A2H3DA77</accession>
<evidence type="ECO:0000313" key="3">
    <source>
        <dbReference type="Proteomes" id="UP000217790"/>
    </source>
</evidence>
<dbReference type="STRING" id="47427.A0A2H3DA77"/>
<protein>
    <submittedName>
        <fullName evidence="2">Uncharacterized protein</fullName>
    </submittedName>
</protein>
<organism evidence="2 3">
    <name type="scientific">Armillaria gallica</name>
    <name type="common">Bulbous honey fungus</name>
    <name type="synonym">Armillaria bulbosa</name>
    <dbReference type="NCBI Taxonomy" id="47427"/>
    <lineage>
        <taxon>Eukaryota</taxon>
        <taxon>Fungi</taxon>
        <taxon>Dikarya</taxon>
        <taxon>Basidiomycota</taxon>
        <taxon>Agaricomycotina</taxon>
        <taxon>Agaricomycetes</taxon>
        <taxon>Agaricomycetidae</taxon>
        <taxon>Agaricales</taxon>
        <taxon>Marasmiineae</taxon>
        <taxon>Physalacriaceae</taxon>
        <taxon>Armillaria</taxon>
    </lineage>
</organism>
<feature type="region of interest" description="Disordered" evidence="1">
    <location>
        <begin position="101"/>
        <end position="170"/>
    </location>
</feature>